<organism evidence="2 3">
    <name type="scientific">Allomyces macrogynus (strain ATCC 38327)</name>
    <name type="common">Allomyces javanicus var. macrogynus</name>
    <dbReference type="NCBI Taxonomy" id="578462"/>
    <lineage>
        <taxon>Eukaryota</taxon>
        <taxon>Fungi</taxon>
        <taxon>Fungi incertae sedis</taxon>
        <taxon>Blastocladiomycota</taxon>
        <taxon>Blastocladiomycetes</taxon>
        <taxon>Blastocladiales</taxon>
        <taxon>Blastocladiaceae</taxon>
        <taxon>Allomyces</taxon>
    </lineage>
</organism>
<name>A0A0L0SEM1_ALLM3</name>
<gene>
    <name evidence="2" type="ORF">AMAG_06714</name>
</gene>
<feature type="region of interest" description="Disordered" evidence="1">
    <location>
        <begin position="118"/>
        <end position="151"/>
    </location>
</feature>
<evidence type="ECO:0000313" key="3">
    <source>
        <dbReference type="Proteomes" id="UP000054350"/>
    </source>
</evidence>
<reference evidence="3" key="2">
    <citation type="submission" date="2009-11" db="EMBL/GenBank/DDBJ databases">
        <title>The Genome Sequence of Allomyces macrogynus strain ATCC 38327.</title>
        <authorList>
            <consortium name="The Broad Institute Genome Sequencing Platform"/>
            <person name="Russ C."/>
            <person name="Cuomo C."/>
            <person name="Shea T."/>
            <person name="Young S.K."/>
            <person name="Zeng Q."/>
            <person name="Koehrsen M."/>
            <person name="Haas B."/>
            <person name="Borodovsky M."/>
            <person name="Guigo R."/>
            <person name="Alvarado L."/>
            <person name="Berlin A."/>
            <person name="Borenstein D."/>
            <person name="Chen Z."/>
            <person name="Engels R."/>
            <person name="Freedman E."/>
            <person name="Gellesch M."/>
            <person name="Goldberg J."/>
            <person name="Griggs A."/>
            <person name="Gujja S."/>
            <person name="Heiman D."/>
            <person name="Hepburn T."/>
            <person name="Howarth C."/>
            <person name="Jen D."/>
            <person name="Larson L."/>
            <person name="Lewis B."/>
            <person name="Mehta T."/>
            <person name="Park D."/>
            <person name="Pearson M."/>
            <person name="Roberts A."/>
            <person name="Saif S."/>
            <person name="Shenoy N."/>
            <person name="Sisk P."/>
            <person name="Stolte C."/>
            <person name="Sykes S."/>
            <person name="Walk T."/>
            <person name="White J."/>
            <person name="Yandava C."/>
            <person name="Burger G."/>
            <person name="Gray M.W."/>
            <person name="Holland P.W.H."/>
            <person name="King N."/>
            <person name="Lang F.B.F."/>
            <person name="Roger A.J."/>
            <person name="Ruiz-Trillo I."/>
            <person name="Lander E."/>
            <person name="Nusbaum C."/>
        </authorList>
    </citation>
    <scope>NUCLEOTIDE SEQUENCE [LARGE SCALE GENOMIC DNA]</scope>
    <source>
        <strain evidence="3">ATCC 38327</strain>
    </source>
</reference>
<proteinExistence type="predicted"/>
<dbReference type="EMBL" id="GG745337">
    <property type="protein sequence ID" value="KNE60953.1"/>
    <property type="molecule type" value="Genomic_DNA"/>
</dbReference>
<accession>A0A0L0SEM1</accession>
<sequence>MAPGQTSPPRLKSQRVDGGPGTVELAFAPDFLPAQPTSPNRRARDAVDATPPRRTARKRTSVTATTEVAGQDAPADAQPPPPQETTTTTMLPAARLSAIAGSDPALYTTTAPTVFGATVPGRRRTLFPPPSRRNTGSPPGSRRASVDGRTTPAMRVAEGEAEGAHAIQSVLSDATQAMLAKLAVQQ</sequence>
<evidence type="ECO:0000313" key="2">
    <source>
        <dbReference type="EMBL" id="KNE60953.1"/>
    </source>
</evidence>
<dbReference type="AlphaFoldDB" id="A0A0L0SEM1"/>
<protein>
    <submittedName>
        <fullName evidence="2">Uncharacterized protein</fullName>
    </submittedName>
</protein>
<keyword evidence="3" id="KW-1185">Reference proteome</keyword>
<reference evidence="2 3" key="1">
    <citation type="submission" date="2009-11" db="EMBL/GenBank/DDBJ databases">
        <title>Annotation of Allomyces macrogynus ATCC 38327.</title>
        <authorList>
            <consortium name="The Broad Institute Genome Sequencing Platform"/>
            <person name="Russ C."/>
            <person name="Cuomo C."/>
            <person name="Burger G."/>
            <person name="Gray M.W."/>
            <person name="Holland P.W.H."/>
            <person name="King N."/>
            <person name="Lang F.B.F."/>
            <person name="Roger A.J."/>
            <person name="Ruiz-Trillo I."/>
            <person name="Young S.K."/>
            <person name="Zeng Q."/>
            <person name="Gargeya S."/>
            <person name="Fitzgerald M."/>
            <person name="Haas B."/>
            <person name="Abouelleil A."/>
            <person name="Alvarado L."/>
            <person name="Arachchi H.M."/>
            <person name="Berlin A."/>
            <person name="Chapman S.B."/>
            <person name="Gearin G."/>
            <person name="Goldberg J."/>
            <person name="Griggs A."/>
            <person name="Gujja S."/>
            <person name="Hansen M."/>
            <person name="Heiman D."/>
            <person name="Howarth C."/>
            <person name="Larimer J."/>
            <person name="Lui A."/>
            <person name="MacDonald P.J.P."/>
            <person name="McCowen C."/>
            <person name="Montmayeur A."/>
            <person name="Murphy C."/>
            <person name="Neiman D."/>
            <person name="Pearson M."/>
            <person name="Priest M."/>
            <person name="Roberts A."/>
            <person name="Saif S."/>
            <person name="Shea T."/>
            <person name="Sisk P."/>
            <person name="Stolte C."/>
            <person name="Sykes S."/>
            <person name="Wortman J."/>
            <person name="Nusbaum C."/>
            <person name="Birren B."/>
        </authorList>
    </citation>
    <scope>NUCLEOTIDE SEQUENCE [LARGE SCALE GENOMIC DNA]</scope>
    <source>
        <strain evidence="2 3">ATCC 38327</strain>
    </source>
</reference>
<feature type="region of interest" description="Disordered" evidence="1">
    <location>
        <begin position="1"/>
        <end position="91"/>
    </location>
</feature>
<dbReference type="VEuPathDB" id="FungiDB:AMAG_06714"/>
<evidence type="ECO:0000256" key="1">
    <source>
        <dbReference type="SAM" id="MobiDB-lite"/>
    </source>
</evidence>
<dbReference type="Proteomes" id="UP000054350">
    <property type="component" value="Unassembled WGS sequence"/>
</dbReference>